<feature type="compositionally biased region" description="Polar residues" evidence="1">
    <location>
        <begin position="1"/>
        <end position="15"/>
    </location>
</feature>
<protein>
    <submittedName>
        <fullName evidence="2">Uncharacterized protein</fullName>
    </submittedName>
</protein>
<feature type="compositionally biased region" description="Low complexity" evidence="1">
    <location>
        <begin position="17"/>
        <end position="35"/>
    </location>
</feature>
<dbReference type="Proteomes" id="UP001221208">
    <property type="component" value="Unassembled WGS sequence"/>
</dbReference>
<feature type="region of interest" description="Disordered" evidence="1">
    <location>
        <begin position="61"/>
        <end position="86"/>
    </location>
</feature>
<comment type="caution">
    <text evidence="2">The sequence shown here is derived from an EMBL/GenBank/DDBJ whole genome shotgun (WGS) entry which is preliminary data.</text>
</comment>
<reference evidence="2 3" key="1">
    <citation type="submission" date="2022-10" db="EMBL/GenBank/DDBJ databases">
        <title>Janthinobacterium sp. hw3 Genome sequencing.</title>
        <authorList>
            <person name="Park S."/>
        </authorList>
    </citation>
    <scope>NUCLEOTIDE SEQUENCE [LARGE SCALE GENOMIC DNA]</scope>
    <source>
        <strain evidence="3">hw3</strain>
    </source>
</reference>
<gene>
    <name evidence="2" type="ORF">OIK44_16315</name>
</gene>
<keyword evidence="3" id="KW-1185">Reference proteome</keyword>
<accession>A0ABT5K4W9</accession>
<dbReference type="RefSeq" id="WP_273672155.1">
    <property type="nucleotide sequence ID" value="NZ_JAQQXR010000006.1"/>
</dbReference>
<dbReference type="EMBL" id="JAQQXR010000006">
    <property type="protein sequence ID" value="MDC8759146.1"/>
    <property type="molecule type" value="Genomic_DNA"/>
</dbReference>
<evidence type="ECO:0000313" key="2">
    <source>
        <dbReference type="EMBL" id="MDC8759146.1"/>
    </source>
</evidence>
<proteinExistence type="predicted"/>
<sequence>MNSSNKGNSQGNRPDTQGGSQDNQQGSSSGAQQSSEQNFVLVDFDEGLDIGDEQFILGEVRRADRARNRQSSEGQNQQGGEDKSSG</sequence>
<organism evidence="2 3">
    <name type="scientific">Janthinobacterium fluminis</name>
    <dbReference type="NCBI Taxonomy" id="2987524"/>
    <lineage>
        <taxon>Bacteria</taxon>
        <taxon>Pseudomonadati</taxon>
        <taxon>Pseudomonadota</taxon>
        <taxon>Betaproteobacteria</taxon>
        <taxon>Burkholderiales</taxon>
        <taxon>Oxalobacteraceae</taxon>
        <taxon>Janthinobacterium</taxon>
    </lineage>
</organism>
<evidence type="ECO:0000313" key="3">
    <source>
        <dbReference type="Proteomes" id="UP001221208"/>
    </source>
</evidence>
<feature type="compositionally biased region" description="Low complexity" evidence="1">
    <location>
        <begin position="69"/>
        <end position="79"/>
    </location>
</feature>
<feature type="region of interest" description="Disordered" evidence="1">
    <location>
        <begin position="1"/>
        <end position="40"/>
    </location>
</feature>
<evidence type="ECO:0000256" key="1">
    <source>
        <dbReference type="SAM" id="MobiDB-lite"/>
    </source>
</evidence>
<name>A0ABT5K4W9_9BURK</name>